<dbReference type="SUPFAM" id="SSF52540">
    <property type="entry name" value="P-loop containing nucleoside triphosphate hydrolases"/>
    <property type="match status" value="1"/>
</dbReference>
<evidence type="ECO:0000313" key="3">
    <source>
        <dbReference type="Proteomes" id="UP000199312"/>
    </source>
</evidence>
<dbReference type="InterPro" id="IPR027417">
    <property type="entry name" value="P-loop_NTPase"/>
</dbReference>
<organism evidence="2 3">
    <name type="scientific">Lutibacter maritimus</name>
    <dbReference type="NCBI Taxonomy" id="593133"/>
    <lineage>
        <taxon>Bacteria</taxon>
        <taxon>Pseudomonadati</taxon>
        <taxon>Bacteroidota</taxon>
        <taxon>Flavobacteriia</taxon>
        <taxon>Flavobacteriales</taxon>
        <taxon>Flavobacteriaceae</taxon>
        <taxon>Lutibacter</taxon>
    </lineage>
</organism>
<dbReference type="Pfam" id="PF12705">
    <property type="entry name" value="PDDEXK_1"/>
    <property type="match status" value="1"/>
</dbReference>
<feature type="domain" description="PD-(D/E)XK endonuclease-like" evidence="1">
    <location>
        <begin position="637"/>
        <end position="908"/>
    </location>
</feature>
<reference evidence="3" key="1">
    <citation type="submission" date="2016-10" db="EMBL/GenBank/DDBJ databases">
        <authorList>
            <person name="Varghese N."/>
            <person name="Submissions S."/>
        </authorList>
    </citation>
    <scope>NUCLEOTIDE SEQUENCE [LARGE SCALE GENOMIC DNA]</scope>
    <source>
        <strain evidence="3">DSM 24450</strain>
    </source>
</reference>
<name>A0A1I6PP57_9FLAO</name>
<dbReference type="InterPro" id="IPR038726">
    <property type="entry name" value="PDDEXK_AddAB-type"/>
</dbReference>
<protein>
    <submittedName>
        <fullName evidence="2">PD-(D/E)XK nuclease superfamily protein</fullName>
    </submittedName>
</protein>
<keyword evidence="3" id="KW-1185">Reference proteome</keyword>
<dbReference type="EMBL" id="FOZP01000002">
    <property type="protein sequence ID" value="SFS41858.1"/>
    <property type="molecule type" value="Genomic_DNA"/>
</dbReference>
<gene>
    <name evidence="2" type="ORF">SAMN04488006_1226</name>
</gene>
<dbReference type="RefSeq" id="WP_090223743.1">
    <property type="nucleotide sequence ID" value="NZ_FOZP01000002.1"/>
</dbReference>
<dbReference type="SUPFAM" id="SSF52980">
    <property type="entry name" value="Restriction endonuclease-like"/>
    <property type="match status" value="1"/>
</dbReference>
<dbReference type="InterPro" id="IPR011335">
    <property type="entry name" value="Restrct_endonuc-II-like"/>
</dbReference>
<dbReference type="OrthoDB" id="9762792at2"/>
<dbReference type="Gene3D" id="3.90.320.10">
    <property type="match status" value="1"/>
</dbReference>
<dbReference type="Proteomes" id="UP000199312">
    <property type="component" value="Unassembled WGS sequence"/>
</dbReference>
<sequence>MNSFISKVVKDISSRHKNISDITFILPSQRSCVFLKEQFIAQSNGVHFLPKIISIENFIQELAEVNLIDNTQLIFEFYSVYKSKIPTESIDSFETFSQWATVALHDFNDLDSYLVDTDTFFSNLRDIKRLNEWFQDKQPSKLAFNYFQFFEYLNILYKALYKILKSNKVGYQGLIYREATDNLEYFIQNNSENKFVFAGFNALNKAEETIFQELLNNNIATIYWDVNAAILDLQNEAGFFIRKYKSEWPYYKKYPFLWEEVEVSSKNIKIIGTPKNITQVKYTGELLSNLLNFNETALVLADENLLALTLNSFPTNVKNVNITMGYPLKDIPIASLFEKLFKLHLNQQKFSDSNNGRFYFKDVLKVLNDPFLNQLNGEILQKLISKIKFENAIFLTLKDLQDFLTEQECNKLSLVFSLFNFSSDVNAIIKKCIHLITEIKEFVIGVEKEYLFRFYNIFQQLETLNTSYNHIENLKTLSLFYNQLLQNEKLSFQGEPLKGLQLMGMLETRALDFETVIITSVNEGILPGGKNEISFIPFDVKKYFGLPTYQEKDAIFSYHFQRLLQRATNIFLLYNTETDGYGSGEKSRFLTKIEINNPTVQHITISPIVQNSKKNILEIDKTPEIVEQLKEVFTKGISPSAIANYIYNPVKFYEQKILKIGDENEVEETIAVNTMGTVIHEVLEALYKPFINEYVTKSDVKAMFNKIEPLLVLNFEEYYKKGNIKTGKNKLIFEVCRNHIERFLKQELDILNNNKQLKIIALEKQLETLIPIKGIDFPIKLKGIVDRIDELDGVVRIIDYKTGKVEAKDLKINDLSLLKEDYKYTKALQVLMYSYLFTQNPDLISKPLEAGIISFKNLNAGFLKMNFSEKKGTTESLIQQENLEVFLVTLKEIISEILNPEIPFKQNENLPF</sequence>
<dbReference type="InterPro" id="IPR001611">
    <property type="entry name" value="Leu-rich_rpt"/>
</dbReference>
<dbReference type="PROSITE" id="PS51450">
    <property type="entry name" value="LRR"/>
    <property type="match status" value="1"/>
</dbReference>
<evidence type="ECO:0000259" key="1">
    <source>
        <dbReference type="Pfam" id="PF12705"/>
    </source>
</evidence>
<evidence type="ECO:0000313" key="2">
    <source>
        <dbReference type="EMBL" id="SFS41858.1"/>
    </source>
</evidence>
<proteinExistence type="predicted"/>
<dbReference type="STRING" id="593133.SAMN04488006_1226"/>
<dbReference type="InterPro" id="IPR011604">
    <property type="entry name" value="PDDEXK-like_dom_sf"/>
</dbReference>
<accession>A0A1I6PP57</accession>
<dbReference type="AlphaFoldDB" id="A0A1I6PP57"/>